<dbReference type="GO" id="GO:0046872">
    <property type="term" value="F:metal ion binding"/>
    <property type="evidence" value="ECO:0007669"/>
    <property type="project" value="UniProtKB-KW"/>
</dbReference>
<dbReference type="GO" id="GO:0098609">
    <property type="term" value="P:cell-cell adhesion"/>
    <property type="evidence" value="ECO:0007669"/>
    <property type="project" value="TreeGrafter"/>
</dbReference>
<evidence type="ECO:0000256" key="8">
    <source>
        <dbReference type="ARBA" id="ARBA00022889"/>
    </source>
</evidence>
<keyword evidence="7 13" id="KW-0862">Zinc</keyword>
<dbReference type="PROSITE" id="PS50023">
    <property type="entry name" value="LIM_DOMAIN_2"/>
    <property type="match status" value="3"/>
</dbReference>
<evidence type="ECO:0000256" key="14">
    <source>
        <dbReference type="SAM" id="MobiDB-lite"/>
    </source>
</evidence>
<dbReference type="EMBL" id="LR787621">
    <property type="protein sequence ID" value="CAB3263483.1"/>
    <property type="molecule type" value="mRNA"/>
</dbReference>
<feature type="compositionally biased region" description="Pro residues" evidence="14">
    <location>
        <begin position="146"/>
        <end position="163"/>
    </location>
</feature>
<dbReference type="Pfam" id="PF00412">
    <property type="entry name" value="LIM"/>
    <property type="match status" value="3"/>
</dbReference>
<evidence type="ECO:0000259" key="15">
    <source>
        <dbReference type="PROSITE" id="PS50023"/>
    </source>
</evidence>
<name>A0A6F9DKJ5_9ASCI</name>
<evidence type="ECO:0000256" key="5">
    <source>
        <dbReference type="ARBA" id="ARBA00022723"/>
    </source>
</evidence>
<evidence type="ECO:0000256" key="11">
    <source>
        <dbReference type="ARBA" id="ARBA00023212"/>
    </source>
</evidence>
<evidence type="ECO:0000256" key="2">
    <source>
        <dbReference type="ARBA" id="ARBA00004246"/>
    </source>
</evidence>
<evidence type="ECO:0000256" key="12">
    <source>
        <dbReference type="ARBA" id="ARBA00039396"/>
    </source>
</evidence>
<dbReference type="FunFam" id="2.10.110.10:FF:000027">
    <property type="entry name" value="lipoma-preferred partner isoform X1"/>
    <property type="match status" value="1"/>
</dbReference>
<dbReference type="AlphaFoldDB" id="A0A6F9DKJ5"/>
<feature type="compositionally biased region" description="Polar residues" evidence="14">
    <location>
        <begin position="176"/>
        <end position="193"/>
    </location>
</feature>
<comment type="subcellular location">
    <subcellularLocation>
        <location evidence="2">Cell junction</location>
        <location evidence="2">Focal adhesion</location>
    </subcellularLocation>
    <subcellularLocation>
        <location evidence="1">Cytoplasm</location>
        <location evidence="1">Cytoskeleton</location>
    </subcellularLocation>
</comment>
<evidence type="ECO:0000256" key="10">
    <source>
        <dbReference type="ARBA" id="ARBA00023038"/>
    </source>
</evidence>
<feature type="compositionally biased region" description="Low complexity" evidence="14">
    <location>
        <begin position="45"/>
        <end position="61"/>
    </location>
</feature>
<proteinExistence type="evidence at transcript level"/>
<keyword evidence="10 13" id="KW-0440">LIM domain</keyword>
<gene>
    <name evidence="16" type="primary">Lpp</name>
</gene>
<dbReference type="PANTHER" id="PTHR24207:SF2">
    <property type="entry name" value="ZYX102 PROTEIN"/>
    <property type="match status" value="1"/>
</dbReference>
<evidence type="ECO:0000256" key="9">
    <source>
        <dbReference type="ARBA" id="ARBA00022949"/>
    </source>
</evidence>
<keyword evidence="9" id="KW-0965">Cell junction</keyword>
<dbReference type="GO" id="GO:0001725">
    <property type="term" value="C:stress fiber"/>
    <property type="evidence" value="ECO:0007669"/>
    <property type="project" value="TreeGrafter"/>
</dbReference>
<evidence type="ECO:0000256" key="13">
    <source>
        <dbReference type="PROSITE-ProRule" id="PRU00125"/>
    </source>
</evidence>
<feature type="domain" description="LIM zinc-binding" evidence="15">
    <location>
        <begin position="359"/>
        <end position="428"/>
    </location>
</feature>
<evidence type="ECO:0000256" key="4">
    <source>
        <dbReference type="ARBA" id="ARBA00022490"/>
    </source>
</evidence>
<dbReference type="GO" id="GO:0005925">
    <property type="term" value="C:focal adhesion"/>
    <property type="evidence" value="ECO:0007669"/>
    <property type="project" value="UniProtKB-SubCell"/>
</dbReference>
<evidence type="ECO:0000256" key="1">
    <source>
        <dbReference type="ARBA" id="ARBA00004245"/>
    </source>
</evidence>
<feature type="domain" description="LIM zinc-binding" evidence="15">
    <location>
        <begin position="238"/>
        <end position="297"/>
    </location>
</feature>
<dbReference type="Gene3D" id="2.10.110.10">
    <property type="entry name" value="Cysteine Rich Protein"/>
    <property type="match status" value="3"/>
</dbReference>
<feature type="region of interest" description="Disordered" evidence="14">
    <location>
        <begin position="45"/>
        <end position="213"/>
    </location>
</feature>
<keyword evidence="5 13" id="KW-0479">Metal-binding</keyword>
<evidence type="ECO:0000256" key="7">
    <source>
        <dbReference type="ARBA" id="ARBA00022833"/>
    </source>
</evidence>
<keyword evidence="4" id="KW-0963">Cytoplasm</keyword>
<keyword evidence="11" id="KW-0206">Cytoskeleton</keyword>
<dbReference type="PANTHER" id="PTHR24207">
    <property type="entry name" value="ZYX102 PROTEIN"/>
    <property type="match status" value="1"/>
</dbReference>
<evidence type="ECO:0000256" key="3">
    <source>
        <dbReference type="ARBA" id="ARBA00009611"/>
    </source>
</evidence>
<evidence type="ECO:0000256" key="6">
    <source>
        <dbReference type="ARBA" id="ARBA00022737"/>
    </source>
</evidence>
<accession>A0A6F9DKJ5</accession>
<protein>
    <recommendedName>
        <fullName evidence="12">Zyxin</fullName>
    </recommendedName>
</protein>
<dbReference type="SUPFAM" id="SSF57716">
    <property type="entry name" value="Glucocorticoid receptor-like (DNA-binding domain)"/>
    <property type="match status" value="3"/>
</dbReference>
<keyword evidence="8" id="KW-0130">Cell adhesion</keyword>
<feature type="domain" description="LIM zinc-binding" evidence="15">
    <location>
        <begin position="298"/>
        <end position="358"/>
    </location>
</feature>
<comment type="similarity">
    <text evidence="3">Belongs to the zyxin/ajuba family.</text>
</comment>
<dbReference type="InterPro" id="IPR001781">
    <property type="entry name" value="Znf_LIM"/>
</dbReference>
<keyword evidence="6" id="KW-0677">Repeat</keyword>
<sequence>MDTSWLDQELEELDQAERFIQETMSNFVPATSKVSATVLPATAPKPVKTATATASSQVTSSMPKAESEVDKLTNQLIVGLSNGDSKKTNDQYQEYNLPPPPDLDDFLVAQPPPPKPVVNGSAKSPVVKHSEDFPKPPTPTYIQEQPAPPPVVMSKPAPPPVLPKPSRSAPLKATHTGVNSVSFQINKPSSKPPSTERPAVGPGSESKEAKKKAEDELDYITKTLLDNLDNPSDKDMYGFCAKCNKIVEGEKVGCTAMDQVYHIECFTCTSCSNPLHGEQFFAIGNKPWCQPCYVQSLDKCAVCQAPITERILRATGKAYHPACFTCMACGKSLDGIPFTVDDNKDIYCVEDYHKKYAPRCSVCDDLIMPEPGKEETVRIVALDRSFHVHCYKCELCSVRLTSEKDGNGCFPLDNRILCKDCNVRLVQRLSA</sequence>
<evidence type="ECO:0000313" key="16">
    <source>
        <dbReference type="EMBL" id="CAB3263483.1"/>
    </source>
</evidence>
<organism evidence="16">
    <name type="scientific">Phallusia mammillata</name>
    <dbReference type="NCBI Taxonomy" id="59560"/>
    <lineage>
        <taxon>Eukaryota</taxon>
        <taxon>Metazoa</taxon>
        <taxon>Chordata</taxon>
        <taxon>Tunicata</taxon>
        <taxon>Ascidiacea</taxon>
        <taxon>Phlebobranchia</taxon>
        <taxon>Ascidiidae</taxon>
        <taxon>Phallusia</taxon>
    </lineage>
</organism>
<dbReference type="FunFam" id="2.10.110.10:FF:000057">
    <property type="entry name" value="Zyxin"/>
    <property type="match status" value="1"/>
</dbReference>
<dbReference type="CDD" id="cd09350">
    <property type="entry name" value="LIM1_TRIP6"/>
    <property type="match status" value="1"/>
</dbReference>
<reference evidence="16" key="1">
    <citation type="submission" date="2020-04" db="EMBL/GenBank/DDBJ databases">
        <authorList>
            <person name="Neveu A P."/>
        </authorList>
    </citation>
    <scope>NUCLEOTIDE SEQUENCE</scope>
    <source>
        <tissue evidence="16">Whole embryo</tissue>
    </source>
</reference>
<dbReference type="CDD" id="cd09357">
    <property type="entry name" value="LIM3_Zyxin_like"/>
    <property type="match status" value="1"/>
</dbReference>
<dbReference type="SMART" id="SM00132">
    <property type="entry name" value="LIM"/>
    <property type="match status" value="3"/>
</dbReference>